<organism evidence="1 2">
    <name type="scientific">Chondromyces apiculatus DSM 436</name>
    <dbReference type="NCBI Taxonomy" id="1192034"/>
    <lineage>
        <taxon>Bacteria</taxon>
        <taxon>Pseudomonadati</taxon>
        <taxon>Myxococcota</taxon>
        <taxon>Polyangia</taxon>
        <taxon>Polyangiales</taxon>
        <taxon>Polyangiaceae</taxon>
        <taxon>Chondromyces</taxon>
    </lineage>
</organism>
<evidence type="ECO:0000313" key="1">
    <source>
        <dbReference type="EMBL" id="EYF06002.1"/>
    </source>
</evidence>
<dbReference type="STRING" id="1192034.CAP_2462"/>
<reference evidence="1 2" key="1">
    <citation type="submission" date="2013-05" db="EMBL/GenBank/DDBJ databases">
        <title>Genome assembly of Chondromyces apiculatus DSM 436.</title>
        <authorList>
            <person name="Sharma G."/>
            <person name="Khatri I."/>
            <person name="Kaur C."/>
            <person name="Mayilraj S."/>
            <person name="Subramanian S."/>
        </authorList>
    </citation>
    <scope>NUCLEOTIDE SEQUENCE [LARGE SCALE GENOMIC DNA]</scope>
    <source>
        <strain evidence="1 2">DSM 436</strain>
    </source>
</reference>
<name>A0A017TAS5_9BACT</name>
<evidence type="ECO:0000313" key="2">
    <source>
        <dbReference type="Proteomes" id="UP000019678"/>
    </source>
</evidence>
<comment type="caution">
    <text evidence="1">The sequence shown here is derived from an EMBL/GenBank/DDBJ whole genome shotgun (WGS) entry which is preliminary data.</text>
</comment>
<protein>
    <submittedName>
        <fullName evidence="1">Uncharacterized protein</fullName>
    </submittedName>
</protein>
<keyword evidence="2" id="KW-1185">Reference proteome</keyword>
<dbReference type="AlphaFoldDB" id="A0A017TAS5"/>
<accession>A0A017TAS5</accession>
<gene>
    <name evidence="1" type="ORF">CAP_2462</name>
</gene>
<sequence length="45" mass="4953">MSLEWRHIAETAALVGPGDSCKSTSLDANVAFAHLRRGRDKGDRR</sequence>
<proteinExistence type="predicted"/>
<dbReference type="EMBL" id="ASRX01000019">
    <property type="protein sequence ID" value="EYF06002.1"/>
    <property type="molecule type" value="Genomic_DNA"/>
</dbReference>
<dbReference type="Proteomes" id="UP000019678">
    <property type="component" value="Unassembled WGS sequence"/>
</dbReference>